<feature type="region of interest" description="Disordered" evidence="1">
    <location>
        <begin position="1"/>
        <end position="28"/>
    </location>
</feature>
<protein>
    <submittedName>
        <fullName evidence="2">Uncharacterized protein</fullName>
    </submittedName>
</protein>
<evidence type="ECO:0000313" key="2">
    <source>
        <dbReference type="EMBL" id="EPH43485.1"/>
    </source>
</evidence>
<comment type="caution">
    <text evidence="2">The sequence shown here is derived from an EMBL/GenBank/DDBJ whole genome shotgun (WGS) entry which is preliminary data.</text>
</comment>
<evidence type="ECO:0000256" key="1">
    <source>
        <dbReference type="SAM" id="MobiDB-lite"/>
    </source>
</evidence>
<name>S3ZYH8_9ACTN</name>
<gene>
    <name evidence="2" type="ORF">STRAU_3470</name>
</gene>
<evidence type="ECO:0000313" key="3">
    <source>
        <dbReference type="Proteomes" id="UP000014629"/>
    </source>
</evidence>
<organism evidence="2 3">
    <name type="scientific">Streptomyces aurantiacus JA 4570</name>
    <dbReference type="NCBI Taxonomy" id="1286094"/>
    <lineage>
        <taxon>Bacteria</taxon>
        <taxon>Bacillati</taxon>
        <taxon>Actinomycetota</taxon>
        <taxon>Actinomycetes</taxon>
        <taxon>Kitasatosporales</taxon>
        <taxon>Streptomycetaceae</taxon>
        <taxon>Streptomyces</taxon>
        <taxon>Streptomyces aurantiacus group</taxon>
    </lineage>
</organism>
<accession>S3ZYH8</accession>
<dbReference type="EMBL" id="AOPZ01000157">
    <property type="protein sequence ID" value="EPH43485.1"/>
    <property type="molecule type" value="Genomic_DNA"/>
</dbReference>
<reference evidence="2 3" key="1">
    <citation type="submission" date="2013-02" db="EMBL/GenBank/DDBJ databases">
        <title>Draft Genome Sequence of Streptomyces aurantiacus, Which Produces Setomimycin.</title>
        <authorList>
            <person name="Gruening B.A."/>
            <person name="Praeg A."/>
            <person name="Erxleben A."/>
            <person name="Guenther S."/>
            <person name="Mueller M."/>
        </authorList>
    </citation>
    <scope>NUCLEOTIDE SEQUENCE [LARGE SCALE GENOMIC DNA]</scope>
    <source>
        <strain evidence="2 3">JA 4570</strain>
    </source>
</reference>
<dbReference type="PATRIC" id="fig|1286094.4.peg.3434"/>
<sequence length="54" mass="5080">MPGVGAVAGTGRHKSCARGGDRGTQQAPPCCARERGLGGLGGLGCVGCAGCAHG</sequence>
<dbReference type="Proteomes" id="UP000014629">
    <property type="component" value="Unassembled WGS sequence"/>
</dbReference>
<keyword evidence="3" id="KW-1185">Reference proteome</keyword>
<dbReference type="AlphaFoldDB" id="S3ZYH8"/>
<proteinExistence type="predicted"/>